<feature type="compositionally biased region" description="Basic and acidic residues" evidence="1">
    <location>
        <begin position="70"/>
        <end position="96"/>
    </location>
</feature>
<keyword evidence="3" id="KW-1185">Reference proteome</keyword>
<evidence type="ECO:0000256" key="1">
    <source>
        <dbReference type="SAM" id="MobiDB-lite"/>
    </source>
</evidence>
<dbReference type="Pfam" id="PF11951">
    <property type="entry name" value="Fungal_trans_2"/>
    <property type="match status" value="1"/>
</dbReference>
<gene>
    <name evidence="2" type="ORF">ASPWEDRAFT_109774</name>
</gene>
<dbReference type="STRING" id="1073089.A0A1L9RKX3"/>
<dbReference type="RefSeq" id="XP_040689265.1">
    <property type="nucleotide sequence ID" value="XM_040828111.1"/>
</dbReference>
<dbReference type="PANTHER" id="PTHR37540:SF5">
    <property type="entry name" value="TRANSCRIPTION FACTOR DOMAIN-CONTAINING PROTEIN"/>
    <property type="match status" value="1"/>
</dbReference>
<sequence>MPHATTTTPPSATDDDNGSRPSPSSASDNRGDNGKNAASKNRKPRKNNASGGKSSLFWVHTDPESVSGGSREETLKRIRSHVMSEHNRKKRLENTKRYKSKTWKHLAFQPVETTATAAANTTTPAGSKKSPASSGSRKSSSPSSSSSASPLSSSSSPQQYKQNELAVTNAPSAVGNLSPPFTQAAQPFPGASPWSYVGHNANDAFCTTHTQLSGRMLRHLEYFLRDLTPMAYPLQRRHGPKIQAHWGTLVQHDPASLHASICVAATNAALMTGEFPMLDPNRQRTSVLMLDTFHHRGETIKLVNEGLSDPVKAASDELIAAVSILLTIEVASGNPDYIKIHLAGLRQMVALRNSFADVPPDVRFQISWTDIRVACMAFTKPIFPFVRYARPSHFSLTPPIPDLSITGSRLISLIEIPGLFDDALCKSIYDLLELTWYSEWIKGAVYREFDDEMETYFNSEVLYVEYSLHRDRFAETGEAKGDLSIGGGVRLACLLFHNTVIWDFYPNNGLVFPKPIIALRLALGSTIPTGCFSHCRDLLIWLLFIGACSSQHLFERSFFVTEMATAVRSAGIQSWQELRALLLGFFYVDRRYLAPLRGLWDEIHMVPIQV</sequence>
<feature type="region of interest" description="Disordered" evidence="1">
    <location>
        <begin position="1"/>
        <end position="104"/>
    </location>
</feature>
<evidence type="ECO:0000313" key="3">
    <source>
        <dbReference type="Proteomes" id="UP000184383"/>
    </source>
</evidence>
<dbReference type="EMBL" id="KV878212">
    <property type="protein sequence ID" value="OJJ35589.1"/>
    <property type="molecule type" value="Genomic_DNA"/>
</dbReference>
<accession>A0A1L9RKX3</accession>
<feature type="compositionally biased region" description="Polar residues" evidence="1">
    <location>
        <begin position="19"/>
        <end position="28"/>
    </location>
</feature>
<proteinExistence type="predicted"/>
<dbReference type="Proteomes" id="UP000184383">
    <property type="component" value="Unassembled WGS sequence"/>
</dbReference>
<dbReference type="PANTHER" id="PTHR37540">
    <property type="entry name" value="TRANSCRIPTION FACTOR (ACR-2), PUTATIVE-RELATED-RELATED"/>
    <property type="match status" value="1"/>
</dbReference>
<feature type="region of interest" description="Disordered" evidence="1">
    <location>
        <begin position="116"/>
        <end position="162"/>
    </location>
</feature>
<feature type="compositionally biased region" description="Low complexity" evidence="1">
    <location>
        <begin position="116"/>
        <end position="157"/>
    </location>
</feature>
<evidence type="ECO:0000313" key="2">
    <source>
        <dbReference type="EMBL" id="OJJ35589.1"/>
    </source>
</evidence>
<feature type="compositionally biased region" description="Low complexity" evidence="1">
    <location>
        <begin position="1"/>
        <end position="12"/>
    </location>
</feature>
<dbReference type="VEuPathDB" id="FungiDB:ASPWEDRAFT_109774"/>
<reference evidence="3" key="1">
    <citation type="journal article" date="2017" name="Genome Biol.">
        <title>Comparative genomics reveals high biological diversity and specific adaptations in the industrially and medically important fungal genus Aspergillus.</title>
        <authorList>
            <person name="de Vries R.P."/>
            <person name="Riley R."/>
            <person name="Wiebenga A."/>
            <person name="Aguilar-Osorio G."/>
            <person name="Amillis S."/>
            <person name="Uchima C.A."/>
            <person name="Anderluh G."/>
            <person name="Asadollahi M."/>
            <person name="Askin M."/>
            <person name="Barry K."/>
            <person name="Battaglia E."/>
            <person name="Bayram O."/>
            <person name="Benocci T."/>
            <person name="Braus-Stromeyer S.A."/>
            <person name="Caldana C."/>
            <person name="Canovas D."/>
            <person name="Cerqueira G.C."/>
            <person name="Chen F."/>
            <person name="Chen W."/>
            <person name="Choi C."/>
            <person name="Clum A."/>
            <person name="Dos Santos R.A."/>
            <person name="Damasio A.R."/>
            <person name="Diallinas G."/>
            <person name="Emri T."/>
            <person name="Fekete E."/>
            <person name="Flipphi M."/>
            <person name="Freyberg S."/>
            <person name="Gallo A."/>
            <person name="Gournas C."/>
            <person name="Habgood R."/>
            <person name="Hainaut M."/>
            <person name="Harispe M.L."/>
            <person name="Henrissat B."/>
            <person name="Hilden K.S."/>
            <person name="Hope R."/>
            <person name="Hossain A."/>
            <person name="Karabika E."/>
            <person name="Karaffa L."/>
            <person name="Karanyi Z."/>
            <person name="Krasevec N."/>
            <person name="Kuo A."/>
            <person name="Kusch H."/>
            <person name="LaButti K."/>
            <person name="Lagendijk E.L."/>
            <person name="Lapidus A."/>
            <person name="Levasseur A."/>
            <person name="Lindquist E."/>
            <person name="Lipzen A."/>
            <person name="Logrieco A.F."/>
            <person name="MacCabe A."/>
            <person name="Maekelae M.R."/>
            <person name="Malavazi I."/>
            <person name="Melin P."/>
            <person name="Meyer V."/>
            <person name="Mielnichuk N."/>
            <person name="Miskei M."/>
            <person name="Molnar A.P."/>
            <person name="Mule G."/>
            <person name="Ngan C.Y."/>
            <person name="Orejas M."/>
            <person name="Orosz E."/>
            <person name="Ouedraogo J.P."/>
            <person name="Overkamp K.M."/>
            <person name="Park H.-S."/>
            <person name="Perrone G."/>
            <person name="Piumi F."/>
            <person name="Punt P.J."/>
            <person name="Ram A.F."/>
            <person name="Ramon A."/>
            <person name="Rauscher S."/>
            <person name="Record E."/>
            <person name="Riano-Pachon D.M."/>
            <person name="Robert V."/>
            <person name="Roehrig J."/>
            <person name="Ruller R."/>
            <person name="Salamov A."/>
            <person name="Salih N.S."/>
            <person name="Samson R.A."/>
            <person name="Sandor E."/>
            <person name="Sanguinetti M."/>
            <person name="Schuetze T."/>
            <person name="Sepcic K."/>
            <person name="Shelest E."/>
            <person name="Sherlock G."/>
            <person name="Sophianopoulou V."/>
            <person name="Squina F.M."/>
            <person name="Sun H."/>
            <person name="Susca A."/>
            <person name="Todd R.B."/>
            <person name="Tsang A."/>
            <person name="Unkles S.E."/>
            <person name="van de Wiele N."/>
            <person name="van Rossen-Uffink D."/>
            <person name="Oliveira J.V."/>
            <person name="Vesth T.C."/>
            <person name="Visser J."/>
            <person name="Yu J.-H."/>
            <person name="Zhou M."/>
            <person name="Andersen M.R."/>
            <person name="Archer D.B."/>
            <person name="Baker S.E."/>
            <person name="Benoit I."/>
            <person name="Brakhage A.A."/>
            <person name="Braus G.H."/>
            <person name="Fischer R."/>
            <person name="Frisvad J.C."/>
            <person name="Goldman G.H."/>
            <person name="Houbraken J."/>
            <person name="Oakley B."/>
            <person name="Pocsi I."/>
            <person name="Scazzocchio C."/>
            <person name="Seiboth B."/>
            <person name="vanKuyk P.A."/>
            <person name="Wortman J."/>
            <person name="Dyer P.S."/>
            <person name="Grigoriev I.V."/>
        </authorList>
    </citation>
    <scope>NUCLEOTIDE SEQUENCE [LARGE SCALE GENOMIC DNA]</scope>
    <source>
        <strain evidence="3">DTO 134E9</strain>
    </source>
</reference>
<evidence type="ECO:0008006" key="4">
    <source>
        <dbReference type="Google" id="ProtNLM"/>
    </source>
</evidence>
<organism evidence="2 3">
    <name type="scientific">Aspergillus wentii DTO 134E9</name>
    <dbReference type="NCBI Taxonomy" id="1073089"/>
    <lineage>
        <taxon>Eukaryota</taxon>
        <taxon>Fungi</taxon>
        <taxon>Dikarya</taxon>
        <taxon>Ascomycota</taxon>
        <taxon>Pezizomycotina</taxon>
        <taxon>Eurotiomycetes</taxon>
        <taxon>Eurotiomycetidae</taxon>
        <taxon>Eurotiales</taxon>
        <taxon>Aspergillaceae</taxon>
        <taxon>Aspergillus</taxon>
        <taxon>Aspergillus subgen. Cremei</taxon>
    </lineage>
</organism>
<protein>
    <recommendedName>
        <fullName evidence="4">Tachykinin family protein</fullName>
    </recommendedName>
</protein>
<name>A0A1L9RKX3_ASPWE</name>
<dbReference type="GeneID" id="63743959"/>
<dbReference type="AlphaFoldDB" id="A0A1L9RKX3"/>
<dbReference type="InterPro" id="IPR021858">
    <property type="entry name" value="Fun_TF"/>
</dbReference>
<dbReference type="OrthoDB" id="4158087at2759"/>